<evidence type="ECO:0000313" key="3">
    <source>
        <dbReference type="Proteomes" id="UP001219525"/>
    </source>
</evidence>
<evidence type="ECO:0000256" key="1">
    <source>
        <dbReference type="SAM" id="SignalP"/>
    </source>
</evidence>
<dbReference type="AlphaFoldDB" id="A0AAD6UQN2"/>
<accession>A0AAD6UQN2</accession>
<keyword evidence="3" id="KW-1185">Reference proteome</keyword>
<gene>
    <name evidence="2" type="ORF">GGX14DRAFT_480239</name>
</gene>
<evidence type="ECO:0000313" key="2">
    <source>
        <dbReference type="EMBL" id="KAJ7192363.1"/>
    </source>
</evidence>
<organism evidence="2 3">
    <name type="scientific">Mycena pura</name>
    <dbReference type="NCBI Taxonomy" id="153505"/>
    <lineage>
        <taxon>Eukaryota</taxon>
        <taxon>Fungi</taxon>
        <taxon>Dikarya</taxon>
        <taxon>Basidiomycota</taxon>
        <taxon>Agaricomycotina</taxon>
        <taxon>Agaricomycetes</taxon>
        <taxon>Agaricomycetidae</taxon>
        <taxon>Agaricales</taxon>
        <taxon>Marasmiineae</taxon>
        <taxon>Mycenaceae</taxon>
        <taxon>Mycena</taxon>
    </lineage>
</organism>
<feature type="signal peptide" evidence="1">
    <location>
        <begin position="1"/>
        <end position="18"/>
    </location>
</feature>
<name>A0AAD6UQN2_9AGAR</name>
<feature type="chain" id="PRO_5042138179" description="ShKT domain-containing protein" evidence="1">
    <location>
        <begin position="19"/>
        <end position="87"/>
    </location>
</feature>
<proteinExistence type="predicted"/>
<comment type="caution">
    <text evidence="2">The sequence shown here is derived from an EMBL/GenBank/DDBJ whole genome shotgun (WGS) entry which is preliminary data.</text>
</comment>
<reference evidence="2" key="1">
    <citation type="submission" date="2023-03" db="EMBL/GenBank/DDBJ databases">
        <title>Massive genome expansion in bonnet fungi (Mycena s.s.) driven by repeated elements and novel gene families across ecological guilds.</title>
        <authorList>
            <consortium name="Lawrence Berkeley National Laboratory"/>
            <person name="Harder C.B."/>
            <person name="Miyauchi S."/>
            <person name="Viragh M."/>
            <person name="Kuo A."/>
            <person name="Thoen E."/>
            <person name="Andreopoulos B."/>
            <person name="Lu D."/>
            <person name="Skrede I."/>
            <person name="Drula E."/>
            <person name="Henrissat B."/>
            <person name="Morin E."/>
            <person name="Kohler A."/>
            <person name="Barry K."/>
            <person name="LaButti K."/>
            <person name="Morin E."/>
            <person name="Salamov A."/>
            <person name="Lipzen A."/>
            <person name="Mereny Z."/>
            <person name="Hegedus B."/>
            <person name="Baldrian P."/>
            <person name="Stursova M."/>
            <person name="Weitz H."/>
            <person name="Taylor A."/>
            <person name="Grigoriev I.V."/>
            <person name="Nagy L.G."/>
            <person name="Martin F."/>
            <person name="Kauserud H."/>
        </authorList>
    </citation>
    <scope>NUCLEOTIDE SEQUENCE</scope>
    <source>
        <strain evidence="2">9144</strain>
    </source>
</reference>
<evidence type="ECO:0008006" key="4">
    <source>
        <dbReference type="Google" id="ProtNLM"/>
    </source>
</evidence>
<keyword evidence="1" id="KW-0732">Signal</keyword>
<sequence length="87" mass="9524">MQLLRNTVLALKIIAAQAMPGPTTLNKRYCGFDISCPCIPTTGPTTSPDDVCTPRFDTCEQVYYWPTACAGRCGTCEEHCLDPIHPC</sequence>
<dbReference type="Proteomes" id="UP001219525">
    <property type="component" value="Unassembled WGS sequence"/>
</dbReference>
<dbReference type="EMBL" id="JARJCW010000121">
    <property type="protein sequence ID" value="KAJ7192363.1"/>
    <property type="molecule type" value="Genomic_DNA"/>
</dbReference>
<feature type="non-terminal residue" evidence="2">
    <location>
        <position position="1"/>
    </location>
</feature>
<protein>
    <recommendedName>
        <fullName evidence="4">ShKT domain-containing protein</fullName>
    </recommendedName>
</protein>